<dbReference type="Proteomes" id="UP000306402">
    <property type="component" value="Unassembled WGS sequence"/>
</dbReference>
<dbReference type="EMBL" id="VCEJ01000013">
    <property type="protein sequence ID" value="TLU96983.1"/>
    <property type="molecule type" value="Genomic_DNA"/>
</dbReference>
<sequence>MPEINIKQILLIKPNSSSEGVLIGASSDECVRLLGKPDEISDYYSETDDDMMKLYQYGESKLYFLKGKLSVWDVLDSRIWVGQVNGRIFKIGDKLISGSVRPSDFRGLPITHYGGKSRNMGFAFASINEVKNDRTYLDSYFELLFNSKGVLFSICMGDK</sequence>
<name>A0A5R9KL92_9BACT</name>
<keyword evidence="2" id="KW-1185">Reference proteome</keyword>
<organism evidence="1 2">
    <name type="scientific">Dyadobacter luticola</name>
    <dbReference type="NCBI Taxonomy" id="1979387"/>
    <lineage>
        <taxon>Bacteria</taxon>
        <taxon>Pseudomonadati</taxon>
        <taxon>Bacteroidota</taxon>
        <taxon>Cytophagia</taxon>
        <taxon>Cytophagales</taxon>
        <taxon>Spirosomataceae</taxon>
        <taxon>Dyadobacter</taxon>
    </lineage>
</organism>
<proteinExistence type="predicted"/>
<gene>
    <name evidence="1" type="ORF">FEN17_27060</name>
</gene>
<dbReference type="OrthoDB" id="958864at2"/>
<accession>A0A5R9KL92</accession>
<protein>
    <submittedName>
        <fullName evidence="1">Uncharacterized protein</fullName>
    </submittedName>
</protein>
<dbReference type="AlphaFoldDB" id="A0A5R9KL92"/>
<comment type="caution">
    <text evidence="1">The sequence shown here is derived from an EMBL/GenBank/DDBJ whole genome shotgun (WGS) entry which is preliminary data.</text>
</comment>
<evidence type="ECO:0000313" key="1">
    <source>
        <dbReference type="EMBL" id="TLU96983.1"/>
    </source>
</evidence>
<reference evidence="1 2" key="1">
    <citation type="submission" date="2019-05" db="EMBL/GenBank/DDBJ databases">
        <authorList>
            <person name="Qu J.-H."/>
        </authorList>
    </citation>
    <scope>NUCLEOTIDE SEQUENCE [LARGE SCALE GENOMIC DNA]</scope>
    <source>
        <strain evidence="1 2">T17</strain>
    </source>
</reference>
<evidence type="ECO:0000313" key="2">
    <source>
        <dbReference type="Proteomes" id="UP000306402"/>
    </source>
</evidence>